<gene>
    <name evidence="6" type="ORF">G127AT_10875</name>
</gene>
<reference evidence="6" key="1">
    <citation type="submission" date="2021-03" db="EMBL/GenBank/DDBJ databases">
        <title>Agromyces archimandritus sp. nov., isolated from the cockroach Archimandrita tessellata.</title>
        <authorList>
            <person name="Guzman J."/>
            <person name="Ortuzar M."/>
            <person name="Poehlein A."/>
            <person name="Daniel R."/>
            <person name="Trujillo M."/>
            <person name="Vilcinskas A."/>
        </authorList>
    </citation>
    <scope>NUCLEOTIDE SEQUENCE</scope>
    <source>
        <strain evidence="6">G127AT</strain>
    </source>
</reference>
<dbReference type="EMBL" id="CP071696">
    <property type="protein sequence ID" value="QTX03821.1"/>
    <property type="molecule type" value="Genomic_DNA"/>
</dbReference>
<dbReference type="Gene3D" id="3.40.50.720">
    <property type="entry name" value="NAD(P)-binding Rossmann-like Domain"/>
    <property type="match status" value="1"/>
</dbReference>
<proteinExistence type="inferred from homology"/>
<comment type="similarity">
    <text evidence="1">Belongs to the HIBADH-related family.</text>
</comment>
<dbReference type="RefSeq" id="WP_210896797.1">
    <property type="nucleotide sequence ID" value="NZ_CP071696.1"/>
</dbReference>
<keyword evidence="2" id="KW-0560">Oxidoreductase</keyword>
<dbReference type="InterPro" id="IPR015814">
    <property type="entry name" value="Pgluconate_DH_NAD-bd_C"/>
</dbReference>
<dbReference type="Proteomes" id="UP000671914">
    <property type="component" value="Chromosome"/>
</dbReference>
<evidence type="ECO:0000259" key="5">
    <source>
        <dbReference type="Pfam" id="PF09130"/>
    </source>
</evidence>
<dbReference type="PIRSF" id="PIRSF000103">
    <property type="entry name" value="HIBADH"/>
    <property type="match status" value="1"/>
</dbReference>
<dbReference type="Pfam" id="PF09130">
    <property type="entry name" value="DUF1932"/>
    <property type="match status" value="1"/>
</dbReference>
<accession>A0A975FL10</accession>
<dbReference type="Pfam" id="PF03446">
    <property type="entry name" value="NAD_binding_2"/>
    <property type="match status" value="1"/>
</dbReference>
<dbReference type="InterPro" id="IPR015815">
    <property type="entry name" value="HIBADH-related"/>
</dbReference>
<dbReference type="InterPro" id="IPR013328">
    <property type="entry name" value="6PGD_dom2"/>
</dbReference>
<evidence type="ECO:0000259" key="4">
    <source>
        <dbReference type="Pfam" id="PF03446"/>
    </source>
</evidence>
<dbReference type="SUPFAM" id="SSF51735">
    <property type="entry name" value="NAD(P)-binding Rossmann-fold domains"/>
    <property type="match status" value="1"/>
</dbReference>
<sequence>MTRVAILGLGEAGRMFARALAGTAEVTAWDPFAAPEIDGVRLAADAAEAVSGADAVLALTTAAHSAEALASTREHAPAGALHGDFATGGPAGKRDLAERAAAGGIRFADAAIMAPVRRGAAGTPVLVSGDGAGDLAAILTAAGLPVEVLPGPPGTAAARKLLRSLLVKGLTGVMIESLRAAEREGLGDWFGEHLVDTLTGLDRAALAGFLDGTATHAGRRIEEMEAAADMAEAAGGRADIARAVARVLALVAGDPAAGEGGEAVPRLAP</sequence>
<dbReference type="GO" id="GO:0016491">
    <property type="term" value="F:oxidoreductase activity"/>
    <property type="evidence" value="ECO:0007669"/>
    <property type="project" value="UniProtKB-KW"/>
</dbReference>
<evidence type="ECO:0000313" key="7">
    <source>
        <dbReference type="Proteomes" id="UP000671914"/>
    </source>
</evidence>
<organism evidence="6 7">
    <name type="scientific">Agromyces archimandritae</name>
    <dbReference type="NCBI Taxonomy" id="2781962"/>
    <lineage>
        <taxon>Bacteria</taxon>
        <taxon>Bacillati</taxon>
        <taxon>Actinomycetota</taxon>
        <taxon>Actinomycetes</taxon>
        <taxon>Micrococcales</taxon>
        <taxon>Microbacteriaceae</taxon>
        <taxon>Agromyces</taxon>
    </lineage>
</organism>
<dbReference type="InterPro" id="IPR036291">
    <property type="entry name" value="NAD(P)-bd_dom_sf"/>
</dbReference>
<dbReference type="InterPro" id="IPR008927">
    <property type="entry name" value="6-PGluconate_DH-like_C_sf"/>
</dbReference>
<evidence type="ECO:0000313" key="6">
    <source>
        <dbReference type="EMBL" id="QTX03821.1"/>
    </source>
</evidence>
<keyword evidence="7" id="KW-1185">Reference proteome</keyword>
<dbReference type="Gene3D" id="1.10.1040.10">
    <property type="entry name" value="N-(1-d-carboxylethyl)-l-norvaline Dehydrogenase, domain 2"/>
    <property type="match status" value="1"/>
</dbReference>
<protein>
    <submittedName>
        <fullName evidence="6">NAD(P)-dependent oxidoreductase</fullName>
    </submittedName>
</protein>
<dbReference type="GO" id="GO:0050661">
    <property type="term" value="F:NADP binding"/>
    <property type="evidence" value="ECO:0007669"/>
    <property type="project" value="InterPro"/>
</dbReference>
<dbReference type="AlphaFoldDB" id="A0A975FL10"/>
<name>A0A975FL10_9MICO</name>
<dbReference type="SUPFAM" id="SSF48179">
    <property type="entry name" value="6-phosphogluconate dehydrogenase C-terminal domain-like"/>
    <property type="match status" value="1"/>
</dbReference>
<dbReference type="KEGG" id="aarc:G127AT_10875"/>
<feature type="domain" description="6-phosphogluconate dehydrogenase NADP-binding" evidence="4">
    <location>
        <begin position="4"/>
        <end position="131"/>
    </location>
</feature>
<dbReference type="InterPro" id="IPR006115">
    <property type="entry name" value="6PGDH_NADP-bd"/>
</dbReference>
<feature type="active site" evidence="3">
    <location>
        <position position="160"/>
    </location>
</feature>
<evidence type="ECO:0000256" key="1">
    <source>
        <dbReference type="ARBA" id="ARBA00009080"/>
    </source>
</evidence>
<evidence type="ECO:0000256" key="2">
    <source>
        <dbReference type="ARBA" id="ARBA00023002"/>
    </source>
</evidence>
<feature type="domain" description="Phosphogluconate dehydrogenase NAD-binding putative C-terminal" evidence="5">
    <location>
        <begin position="181"/>
        <end position="250"/>
    </location>
</feature>
<evidence type="ECO:0000256" key="3">
    <source>
        <dbReference type="PIRSR" id="PIRSR000103-1"/>
    </source>
</evidence>